<dbReference type="Pfam" id="PF01619">
    <property type="entry name" value="Pro_dh"/>
    <property type="match status" value="1"/>
</dbReference>
<dbReference type="Proteomes" id="UP001388673">
    <property type="component" value="Unassembled WGS sequence"/>
</dbReference>
<evidence type="ECO:0000313" key="8">
    <source>
        <dbReference type="EMBL" id="KAK8854911.1"/>
    </source>
</evidence>
<dbReference type="PANTHER" id="PTHR13914:SF0">
    <property type="entry name" value="PROLINE DEHYDROGENASE 1, MITOCHONDRIAL"/>
    <property type="match status" value="1"/>
</dbReference>
<gene>
    <name evidence="8" type="ORF">IAR55_003650</name>
</gene>
<dbReference type="Gene3D" id="3.20.20.220">
    <property type="match status" value="2"/>
</dbReference>
<evidence type="ECO:0000256" key="1">
    <source>
        <dbReference type="ARBA" id="ARBA00005869"/>
    </source>
</evidence>
<dbReference type="KEGG" id="kne:92180908"/>
<dbReference type="GO" id="GO:0005739">
    <property type="term" value="C:mitochondrion"/>
    <property type="evidence" value="ECO:0007669"/>
    <property type="project" value="TreeGrafter"/>
</dbReference>
<comment type="similarity">
    <text evidence="1 5">Belongs to the proline oxidase family.</text>
</comment>
<dbReference type="PANTHER" id="PTHR13914">
    <property type="entry name" value="PROLINE OXIDASE"/>
    <property type="match status" value="1"/>
</dbReference>
<dbReference type="AlphaFoldDB" id="A0AAW0YZH6"/>
<dbReference type="GeneID" id="92180908"/>
<feature type="region of interest" description="Disordered" evidence="6">
    <location>
        <begin position="97"/>
        <end position="119"/>
    </location>
</feature>
<accession>A0AAW0YZH6</accession>
<proteinExistence type="inferred from homology"/>
<keyword evidence="5" id="KW-0274">FAD</keyword>
<dbReference type="InterPro" id="IPR029041">
    <property type="entry name" value="FAD-linked_oxidoreductase-like"/>
</dbReference>
<comment type="catalytic activity">
    <reaction evidence="5">
        <text>L-proline + a quinone = (S)-1-pyrroline-5-carboxylate + a quinol + H(+)</text>
        <dbReference type="Rhea" id="RHEA:23784"/>
        <dbReference type="ChEBI" id="CHEBI:15378"/>
        <dbReference type="ChEBI" id="CHEBI:17388"/>
        <dbReference type="ChEBI" id="CHEBI:24646"/>
        <dbReference type="ChEBI" id="CHEBI:60039"/>
        <dbReference type="ChEBI" id="CHEBI:132124"/>
        <dbReference type="EC" id="1.5.5.2"/>
    </reaction>
</comment>
<feature type="compositionally biased region" description="Low complexity" evidence="6">
    <location>
        <begin position="35"/>
        <end position="63"/>
    </location>
</feature>
<evidence type="ECO:0000259" key="7">
    <source>
        <dbReference type="Pfam" id="PF01619"/>
    </source>
</evidence>
<evidence type="ECO:0000256" key="2">
    <source>
        <dbReference type="ARBA" id="ARBA00012695"/>
    </source>
</evidence>
<dbReference type="InterPro" id="IPR015659">
    <property type="entry name" value="Proline_oxidase"/>
</dbReference>
<keyword evidence="3 5" id="KW-0560">Oxidoreductase</keyword>
<name>A0AAW0YZH6_9TREE</name>
<organism evidence="8 9">
    <name type="scientific">Kwoniella newhampshirensis</name>
    <dbReference type="NCBI Taxonomy" id="1651941"/>
    <lineage>
        <taxon>Eukaryota</taxon>
        <taxon>Fungi</taxon>
        <taxon>Dikarya</taxon>
        <taxon>Basidiomycota</taxon>
        <taxon>Agaricomycotina</taxon>
        <taxon>Tremellomycetes</taxon>
        <taxon>Tremellales</taxon>
        <taxon>Cryptococcaceae</taxon>
        <taxon>Kwoniella</taxon>
    </lineage>
</organism>
<protein>
    <recommendedName>
        <fullName evidence="2 5">Proline dehydrogenase</fullName>
        <ecNumber evidence="2 5">1.5.5.2</ecNumber>
    </recommendedName>
</protein>
<comment type="cofactor">
    <cofactor evidence="5">
        <name>FAD</name>
        <dbReference type="ChEBI" id="CHEBI:57692"/>
    </cofactor>
</comment>
<feature type="compositionally biased region" description="Low complexity" evidence="6">
    <location>
        <begin position="289"/>
        <end position="299"/>
    </location>
</feature>
<comment type="caution">
    <text evidence="8">The sequence shown here is derived from an EMBL/GenBank/DDBJ whole genome shotgun (WGS) entry which is preliminary data.</text>
</comment>
<keyword evidence="5" id="KW-0285">Flavoprotein</keyword>
<evidence type="ECO:0000313" key="9">
    <source>
        <dbReference type="Proteomes" id="UP001388673"/>
    </source>
</evidence>
<reference evidence="8 9" key="1">
    <citation type="journal article" date="2024" name="bioRxiv">
        <title>Comparative genomics of Cryptococcus and Kwoniella reveals pathogenesis evolution and contrasting karyotype dynamics via intercentromeric recombination or chromosome fusion.</title>
        <authorList>
            <person name="Coelho M.A."/>
            <person name="David-Palma M."/>
            <person name="Shea T."/>
            <person name="Bowers K."/>
            <person name="McGinley-Smith S."/>
            <person name="Mohammad A.W."/>
            <person name="Gnirke A."/>
            <person name="Yurkov A.M."/>
            <person name="Nowrousian M."/>
            <person name="Sun S."/>
            <person name="Cuomo C.A."/>
            <person name="Heitman J."/>
        </authorList>
    </citation>
    <scope>NUCLEOTIDE SEQUENCE [LARGE SCALE GENOMIC DNA]</scope>
    <source>
        <strain evidence="8 9">CBS 13917</strain>
    </source>
</reference>
<dbReference type="GO" id="GO:0004657">
    <property type="term" value="F:proline dehydrogenase activity"/>
    <property type="evidence" value="ECO:0007669"/>
    <property type="project" value="UniProtKB-EC"/>
</dbReference>
<feature type="domain" description="Proline dehydrogenase" evidence="7">
    <location>
        <begin position="192"/>
        <end position="604"/>
    </location>
</feature>
<dbReference type="EC" id="1.5.5.2" evidence="2 5"/>
<dbReference type="GO" id="GO:0010133">
    <property type="term" value="P:L-proline catabolic process to L-glutamate"/>
    <property type="evidence" value="ECO:0007669"/>
    <property type="project" value="TreeGrafter"/>
</dbReference>
<dbReference type="EMBL" id="JBCAWK010000006">
    <property type="protein sequence ID" value="KAK8854911.1"/>
    <property type="molecule type" value="Genomic_DNA"/>
</dbReference>
<evidence type="ECO:0000256" key="5">
    <source>
        <dbReference type="RuleBase" id="RU364054"/>
    </source>
</evidence>
<dbReference type="GO" id="GO:0071949">
    <property type="term" value="F:FAD binding"/>
    <property type="evidence" value="ECO:0007669"/>
    <property type="project" value="TreeGrafter"/>
</dbReference>
<evidence type="ECO:0000256" key="6">
    <source>
        <dbReference type="SAM" id="MobiDB-lite"/>
    </source>
</evidence>
<evidence type="ECO:0000256" key="4">
    <source>
        <dbReference type="ARBA" id="ARBA00023062"/>
    </source>
</evidence>
<keyword evidence="9" id="KW-1185">Reference proteome</keyword>
<dbReference type="SUPFAM" id="SSF51730">
    <property type="entry name" value="FAD-linked oxidoreductase"/>
    <property type="match status" value="1"/>
</dbReference>
<keyword evidence="4 5" id="KW-0642">Proline metabolism</keyword>
<feature type="region of interest" description="Disordered" evidence="6">
    <location>
        <begin position="283"/>
        <end position="311"/>
    </location>
</feature>
<dbReference type="RefSeq" id="XP_066803149.1">
    <property type="nucleotide sequence ID" value="XM_066946757.1"/>
</dbReference>
<feature type="region of interest" description="Disordered" evidence="6">
    <location>
        <begin position="35"/>
        <end position="69"/>
    </location>
</feature>
<comment type="function">
    <text evidence="5">Converts proline to delta-1-pyrroline-5-carboxylate.</text>
</comment>
<evidence type="ECO:0000256" key="3">
    <source>
        <dbReference type="ARBA" id="ARBA00023002"/>
    </source>
</evidence>
<dbReference type="InterPro" id="IPR002872">
    <property type="entry name" value="Proline_DH_dom"/>
</dbReference>
<sequence>MALASAFIRSSGLRSLRGVSGRTFSRPVPCLPVVASPSRRSIASTSSGPSSESNSSPGSSTHSRGGHRTGRRRALPLILLALPAGLLLVPSKLSADSSSSCPEGEGEGEGEDQSFTPVKSSLSTASTSSLLRSYLVYALISTPYLVDYSSQLLHALTHTPIPFLRSLTESVVRATFFAQFVPGETVDECLTSMVEMRSRGVGSMLNYSAEAEVEPSMGSEGEEMARKERMEEVLRALEKAGAFERSLEEEQRGSTGFALKITGLIDPEILQRASTTLLRLRPLTQSNTPSSPSSSLSLSIPYPGTPQTSDAQVVARDQSPLVGNGQELLFLRGAVKEMGVLETDEGLREGDLEQLHELWSKVKRIGQRAKDNSIKLFVDAEHTFYQPALDAYTILLSQEFNRPPKENKEPWHGPLIYGTYQSYLVRQPGHLVAALQHAEKNGYALGIKLVRGAYFVQERKKWKEEGRPGADPIWPDKPATDQAYNTSINMILTTLSAQLASSHPERALSVVFGTHNPDSCDLVTEGLKKAGLADEVSDRRLRLRQGAKGRIGIAQLYGMKDDLTDRMAARFVYDGQPVAIKYIAYGKLSEVMPFLGRRAIENKSLMTGDQGAAAERRCIGGELRRRVFG</sequence>